<keyword evidence="1" id="KW-1133">Transmembrane helix</keyword>
<keyword evidence="1" id="KW-0812">Transmembrane</keyword>
<evidence type="ECO:0000256" key="1">
    <source>
        <dbReference type="SAM" id="Phobius"/>
    </source>
</evidence>
<accession>A0ABW4QCK8</accession>
<protein>
    <submittedName>
        <fullName evidence="2">Uncharacterized protein</fullName>
    </submittedName>
</protein>
<dbReference type="EMBL" id="JBHUFW010000002">
    <property type="protein sequence ID" value="MFD1861329.1"/>
    <property type="molecule type" value="Genomic_DNA"/>
</dbReference>
<gene>
    <name evidence="2" type="ORF">ACFSDB_00240</name>
</gene>
<reference evidence="3" key="1">
    <citation type="journal article" date="2019" name="Int. J. Syst. Evol. Microbiol.">
        <title>The Global Catalogue of Microorganisms (GCM) 10K type strain sequencing project: providing services to taxonomists for standard genome sequencing and annotation.</title>
        <authorList>
            <consortium name="The Broad Institute Genomics Platform"/>
            <consortium name="The Broad Institute Genome Sequencing Center for Infectious Disease"/>
            <person name="Wu L."/>
            <person name="Ma J."/>
        </authorList>
    </citation>
    <scope>NUCLEOTIDE SEQUENCE [LARGE SCALE GENOMIC DNA]</scope>
    <source>
        <strain evidence="3">CGMCC 1.15475</strain>
    </source>
</reference>
<proteinExistence type="predicted"/>
<sequence length="95" mass="10816">MKYLKFFLGQLALFAMILPFIYLFDSLINPPLTWKDVLFGALSIPFQYLAWKALERLGAHFNEIHLALRILLSVPAFILSALLVGYTGFAVLQIQ</sequence>
<feature type="transmembrane region" description="Helical" evidence="1">
    <location>
        <begin position="6"/>
        <end position="24"/>
    </location>
</feature>
<organism evidence="2 3">
    <name type="scientific">Planococcus chinensis</name>
    <dbReference type="NCBI Taxonomy" id="272917"/>
    <lineage>
        <taxon>Bacteria</taxon>
        <taxon>Bacillati</taxon>
        <taxon>Bacillota</taxon>
        <taxon>Bacilli</taxon>
        <taxon>Bacillales</taxon>
        <taxon>Caryophanaceae</taxon>
        <taxon>Planococcus</taxon>
    </lineage>
</organism>
<feature type="transmembrane region" description="Helical" evidence="1">
    <location>
        <begin position="66"/>
        <end position="92"/>
    </location>
</feature>
<dbReference type="Proteomes" id="UP001597273">
    <property type="component" value="Unassembled WGS sequence"/>
</dbReference>
<dbReference type="RefSeq" id="WP_204891642.1">
    <property type="nucleotide sequence ID" value="NZ_JBHUFW010000002.1"/>
</dbReference>
<keyword evidence="1" id="KW-0472">Membrane</keyword>
<name>A0ABW4QCK8_9BACL</name>
<keyword evidence="3" id="KW-1185">Reference proteome</keyword>
<comment type="caution">
    <text evidence="2">The sequence shown here is derived from an EMBL/GenBank/DDBJ whole genome shotgun (WGS) entry which is preliminary data.</text>
</comment>
<evidence type="ECO:0000313" key="3">
    <source>
        <dbReference type="Proteomes" id="UP001597273"/>
    </source>
</evidence>
<evidence type="ECO:0000313" key="2">
    <source>
        <dbReference type="EMBL" id="MFD1861329.1"/>
    </source>
</evidence>